<protein>
    <submittedName>
        <fullName evidence="2">Uncharacterized protein YfaT (DUF1175 family)</fullName>
    </submittedName>
</protein>
<accession>A0ABV2HE62</accession>
<proteinExistence type="predicted"/>
<evidence type="ECO:0000313" key="3">
    <source>
        <dbReference type="Proteomes" id="UP001549031"/>
    </source>
</evidence>
<dbReference type="EMBL" id="JBEPLJ010000026">
    <property type="protein sequence ID" value="MET3588502.1"/>
    <property type="molecule type" value="Genomic_DNA"/>
</dbReference>
<feature type="region of interest" description="Disordered" evidence="1">
    <location>
        <begin position="29"/>
        <end position="52"/>
    </location>
</feature>
<organism evidence="2 3">
    <name type="scientific">Pseudorhizobium tarimense</name>
    <dbReference type="NCBI Taxonomy" id="1079109"/>
    <lineage>
        <taxon>Bacteria</taxon>
        <taxon>Pseudomonadati</taxon>
        <taxon>Pseudomonadota</taxon>
        <taxon>Alphaproteobacteria</taxon>
        <taxon>Hyphomicrobiales</taxon>
        <taxon>Rhizobiaceae</taxon>
        <taxon>Rhizobium/Agrobacterium group</taxon>
        <taxon>Pseudorhizobium</taxon>
    </lineage>
</organism>
<keyword evidence="3" id="KW-1185">Reference proteome</keyword>
<gene>
    <name evidence="2" type="ORF">ABID21_004638</name>
</gene>
<reference evidence="2 3" key="1">
    <citation type="submission" date="2024-06" db="EMBL/GenBank/DDBJ databases">
        <title>Genomic Encyclopedia of Type Strains, Phase IV (KMG-IV): sequencing the most valuable type-strain genomes for metagenomic binning, comparative biology and taxonomic classification.</title>
        <authorList>
            <person name="Goeker M."/>
        </authorList>
    </citation>
    <scope>NUCLEOTIDE SEQUENCE [LARGE SCALE GENOMIC DNA]</scope>
    <source>
        <strain evidence="2 3">DSM 105042</strain>
    </source>
</reference>
<name>A0ABV2HE62_9HYPH</name>
<evidence type="ECO:0000313" key="2">
    <source>
        <dbReference type="EMBL" id="MET3588502.1"/>
    </source>
</evidence>
<dbReference type="RefSeq" id="WP_247246190.1">
    <property type="nucleotide sequence ID" value="NZ_JALJRA010000027.1"/>
</dbReference>
<sequence>MALKGRREVEGSSGQYRQQFVTIVEQNIRETNSEQWPRGKRRLSKAAPSLVQ</sequence>
<dbReference type="Proteomes" id="UP001549031">
    <property type="component" value="Unassembled WGS sequence"/>
</dbReference>
<evidence type="ECO:0000256" key="1">
    <source>
        <dbReference type="SAM" id="MobiDB-lite"/>
    </source>
</evidence>
<comment type="caution">
    <text evidence="2">The sequence shown here is derived from an EMBL/GenBank/DDBJ whole genome shotgun (WGS) entry which is preliminary data.</text>
</comment>